<evidence type="ECO:0000313" key="2">
    <source>
        <dbReference type="EMBL" id="RBP57232.1"/>
    </source>
</evidence>
<dbReference type="Pfam" id="PF20579">
    <property type="entry name" value="LapA"/>
    <property type="match status" value="2"/>
</dbReference>
<feature type="domain" description="LapA adhesin" evidence="1">
    <location>
        <begin position="177"/>
        <end position="272"/>
    </location>
</feature>
<dbReference type="AlphaFoldDB" id="A0A366HVZ7"/>
<comment type="caution">
    <text evidence="2">The sequence shown here is derived from an EMBL/GenBank/DDBJ whole genome shotgun (WGS) entry which is preliminary data.</text>
</comment>
<proteinExistence type="predicted"/>
<evidence type="ECO:0000313" key="3">
    <source>
        <dbReference type="Proteomes" id="UP000253046"/>
    </source>
</evidence>
<feature type="domain" description="LapA adhesin" evidence="1">
    <location>
        <begin position="274"/>
        <end position="339"/>
    </location>
</feature>
<protein>
    <recommendedName>
        <fullName evidence="1">LapA adhesin domain-containing protein</fullName>
    </recommendedName>
</protein>
<accession>A0A366HVZ7</accession>
<evidence type="ECO:0000259" key="1">
    <source>
        <dbReference type="Pfam" id="PF20579"/>
    </source>
</evidence>
<dbReference type="NCBIfam" id="NF033682">
    <property type="entry name" value="retention_LapA"/>
    <property type="match status" value="1"/>
</dbReference>
<dbReference type="Proteomes" id="UP000253046">
    <property type="component" value="Unassembled WGS sequence"/>
</dbReference>
<organism evidence="2 3">
    <name type="scientific">Brenneria salicis ATCC 15712 = DSM 30166</name>
    <dbReference type="NCBI Taxonomy" id="714314"/>
    <lineage>
        <taxon>Bacteria</taxon>
        <taxon>Pseudomonadati</taxon>
        <taxon>Pseudomonadota</taxon>
        <taxon>Gammaproteobacteria</taxon>
        <taxon>Enterobacterales</taxon>
        <taxon>Pectobacteriaceae</taxon>
        <taxon>Brenneria</taxon>
    </lineage>
</organism>
<dbReference type="EMBL" id="QNRY01000073">
    <property type="protein sequence ID" value="RBP57232.1"/>
    <property type="molecule type" value="Genomic_DNA"/>
</dbReference>
<feature type="non-terminal residue" evidence="2">
    <location>
        <position position="341"/>
    </location>
</feature>
<sequence>MNSIIGIIKFVIGQVFVVALDGSQRLLTAGDRIYSGEEIVTGDNGAVSITLPDGRTLDLGRNSRWSDVAGATPQKTEDAEDDVAALQTAIEQGADPTQVLEATAADNENTGEAGDGGGSHTTVQLDLTGQIVDVTVGYPTQGIGFATDEVEEFDDADPQSLTNTQLSEGNTGNSDVITLSSNSQVTEGGSFTVTATVGSPVTGSPLVIMLSNNQIITIPVGERTGSVQIATRGDDFYQQGDESLTIGIRDTVGGNYQALDTTSTTTTTVVDDVDMTAITLSSDNQVTEGGAFIVTATIGAPVTGSPLVITLSNDQTLTIPVGERTSTVQVESRADDSYRQG</sequence>
<gene>
    <name evidence="2" type="ORF">DES54_1737</name>
</gene>
<dbReference type="InterPro" id="IPR046779">
    <property type="entry name" value="LapA_adhesin_dom"/>
</dbReference>
<name>A0A366HVZ7_9GAMM</name>
<dbReference type="RefSeq" id="WP_147247328.1">
    <property type="nucleotide sequence ID" value="NZ_QNRY01000073.1"/>
</dbReference>
<keyword evidence="3" id="KW-1185">Reference proteome</keyword>
<dbReference type="InterPro" id="IPR047777">
    <property type="entry name" value="LapA-like_RM"/>
</dbReference>
<reference evidence="2 3" key="1">
    <citation type="submission" date="2018-06" db="EMBL/GenBank/DDBJ databases">
        <title>Genomic Encyclopedia of Type Strains, Phase IV (KMG-IV): sequencing the most valuable type-strain genomes for metagenomic binning, comparative biology and taxonomic classification.</title>
        <authorList>
            <person name="Goeker M."/>
        </authorList>
    </citation>
    <scope>NUCLEOTIDE SEQUENCE [LARGE SCALE GENOMIC DNA]</scope>
    <source>
        <strain evidence="2 3">DSM 30166</strain>
    </source>
</reference>